<organism evidence="1 2">
    <name type="scientific">Hyalomma asiaticum</name>
    <name type="common">Tick</name>
    <dbReference type="NCBI Taxonomy" id="266040"/>
    <lineage>
        <taxon>Eukaryota</taxon>
        <taxon>Metazoa</taxon>
        <taxon>Ecdysozoa</taxon>
        <taxon>Arthropoda</taxon>
        <taxon>Chelicerata</taxon>
        <taxon>Arachnida</taxon>
        <taxon>Acari</taxon>
        <taxon>Parasitiformes</taxon>
        <taxon>Ixodida</taxon>
        <taxon>Ixodoidea</taxon>
        <taxon>Ixodidae</taxon>
        <taxon>Hyalomminae</taxon>
        <taxon>Hyalomma</taxon>
    </lineage>
</organism>
<name>A0ACB7S6V5_HYAAI</name>
<sequence>MKQGEECLVKIAPEYGYGDAGCGNGIPPKAILYYEITLLKLIETQKDGAVNSNYLSTLPFKEVFKTCCDMFRDGNRLFNTKKYLSADRCYADAVKILESTPEPHDEEKENLRRSLLIKLHGKRAHCGLKNCDPKLAVGCSRRVLRLDPADPKALYRCAVGRRELGEYEEAVLIQRRVLALKPGSAHVIRELELLEDHILEDPTRYHKGRSSTVEAEYLEVMRRRFSIEESGPRHQADISTYEF</sequence>
<reference evidence="1" key="1">
    <citation type="submission" date="2020-05" db="EMBL/GenBank/DDBJ databases">
        <title>Large-scale comparative analyses of tick genomes elucidate their genetic diversity and vector capacities.</title>
        <authorList>
            <person name="Jia N."/>
            <person name="Wang J."/>
            <person name="Shi W."/>
            <person name="Du L."/>
            <person name="Sun Y."/>
            <person name="Zhan W."/>
            <person name="Jiang J."/>
            <person name="Wang Q."/>
            <person name="Zhang B."/>
            <person name="Ji P."/>
            <person name="Sakyi L.B."/>
            <person name="Cui X."/>
            <person name="Yuan T."/>
            <person name="Jiang B."/>
            <person name="Yang W."/>
            <person name="Lam T.T.-Y."/>
            <person name="Chang Q."/>
            <person name="Ding S."/>
            <person name="Wang X."/>
            <person name="Zhu J."/>
            <person name="Ruan X."/>
            <person name="Zhao L."/>
            <person name="Wei J."/>
            <person name="Que T."/>
            <person name="Du C."/>
            <person name="Cheng J."/>
            <person name="Dai P."/>
            <person name="Han X."/>
            <person name="Huang E."/>
            <person name="Gao Y."/>
            <person name="Liu J."/>
            <person name="Shao H."/>
            <person name="Ye R."/>
            <person name="Li L."/>
            <person name="Wei W."/>
            <person name="Wang X."/>
            <person name="Wang C."/>
            <person name="Yang T."/>
            <person name="Huo Q."/>
            <person name="Li W."/>
            <person name="Guo W."/>
            <person name="Chen H."/>
            <person name="Zhou L."/>
            <person name="Ni X."/>
            <person name="Tian J."/>
            <person name="Zhou Y."/>
            <person name="Sheng Y."/>
            <person name="Liu T."/>
            <person name="Pan Y."/>
            <person name="Xia L."/>
            <person name="Li J."/>
            <person name="Zhao F."/>
            <person name="Cao W."/>
        </authorList>
    </citation>
    <scope>NUCLEOTIDE SEQUENCE</scope>
    <source>
        <strain evidence="1">Hyas-2018</strain>
    </source>
</reference>
<dbReference type="Proteomes" id="UP000821845">
    <property type="component" value="Chromosome 5"/>
</dbReference>
<dbReference type="EMBL" id="CM023485">
    <property type="protein sequence ID" value="KAH6930460.1"/>
    <property type="molecule type" value="Genomic_DNA"/>
</dbReference>
<proteinExistence type="predicted"/>
<keyword evidence="2" id="KW-1185">Reference proteome</keyword>
<protein>
    <submittedName>
        <fullName evidence="1">Uncharacterized protein</fullName>
    </submittedName>
</protein>
<evidence type="ECO:0000313" key="2">
    <source>
        <dbReference type="Proteomes" id="UP000821845"/>
    </source>
</evidence>
<gene>
    <name evidence="1" type="ORF">HPB50_013981</name>
</gene>
<evidence type="ECO:0000313" key="1">
    <source>
        <dbReference type="EMBL" id="KAH6930460.1"/>
    </source>
</evidence>
<accession>A0ACB7S6V5</accession>
<comment type="caution">
    <text evidence="1">The sequence shown here is derived from an EMBL/GenBank/DDBJ whole genome shotgun (WGS) entry which is preliminary data.</text>
</comment>